<proteinExistence type="predicted"/>
<feature type="transmembrane region" description="Helical" evidence="1">
    <location>
        <begin position="17"/>
        <end position="38"/>
    </location>
</feature>
<accession>A0ABV2F1R3</accession>
<protein>
    <recommendedName>
        <fullName evidence="4">ABC transporter permease</fullName>
    </recommendedName>
</protein>
<dbReference type="CDD" id="cd21809">
    <property type="entry name" value="ABC-2_lan_permease-like"/>
    <property type="match status" value="1"/>
</dbReference>
<dbReference type="Pfam" id="PF12730">
    <property type="entry name" value="ABC2_membrane_4"/>
    <property type="match status" value="1"/>
</dbReference>
<dbReference type="Proteomes" id="UP001549098">
    <property type="component" value="Unassembled WGS sequence"/>
</dbReference>
<dbReference type="EMBL" id="JBEPLV010000002">
    <property type="protein sequence ID" value="MET3545694.1"/>
    <property type="molecule type" value="Genomic_DNA"/>
</dbReference>
<evidence type="ECO:0000256" key="1">
    <source>
        <dbReference type="SAM" id="Phobius"/>
    </source>
</evidence>
<evidence type="ECO:0008006" key="4">
    <source>
        <dbReference type="Google" id="ProtNLM"/>
    </source>
</evidence>
<feature type="transmembrane region" description="Helical" evidence="1">
    <location>
        <begin position="144"/>
        <end position="165"/>
    </location>
</feature>
<keyword evidence="1" id="KW-0472">Membrane</keyword>
<keyword evidence="1" id="KW-0812">Transmembrane</keyword>
<gene>
    <name evidence="2" type="ORF">ABID47_002305</name>
</gene>
<evidence type="ECO:0000313" key="2">
    <source>
        <dbReference type="EMBL" id="MET3545694.1"/>
    </source>
</evidence>
<reference evidence="2 3" key="1">
    <citation type="submission" date="2024-06" db="EMBL/GenBank/DDBJ databases">
        <title>Genomic Encyclopedia of Type Strains, Phase IV (KMG-IV): sequencing the most valuable type-strain genomes for metagenomic binning, comparative biology and taxonomic classification.</title>
        <authorList>
            <person name="Goeker M."/>
        </authorList>
    </citation>
    <scope>NUCLEOTIDE SEQUENCE [LARGE SCALE GENOMIC DNA]</scope>
    <source>
        <strain evidence="2 3">DSM 17253</strain>
    </source>
</reference>
<feature type="transmembrane region" description="Helical" evidence="1">
    <location>
        <begin position="99"/>
        <end position="132"/>
    </location>
</feature>
<sequence length="257" mass="28060">MFNVFSAEWLKLKNTKIWWMVIIGALPSNLISFFAFLPRVMLNGEQAGLDIQDMFYRQGMMLVMMGPSIFALMTGSIFAREYQERTINQLFIYPVSRAWIFAAKLAVVFTLIAISSILSCATVTVTTILHAISGSVDLDLLWSGVRMNVFVCLLSFGTVPVAAALSIAGKSIVPVTVVGIFATIVTVIGVIGHSRGAILFPWLAPYWPVRQLAQNIAYAGGTNPYAGAAMITLISLFLISLAFSLVYYTRADVHSGS</sequence>
<organism evidence="2 3">
    <name type="scientific">Paenibacillus favisporus</name>
    <dbReference type="NCBI Taxonomy" id="221028"/>
    <lineage>
        <taxon>Bacteria</taxon>
        <taxon>Bacillati</taxon>
        <taxon>Bacillota</taxon>
        <taxon>Bacilli</taxon>
        <taxon>Bacillales</taxon>
        <taxon>Paenibacillaceae</taxon>
        <taxon>Paenibacillus</taxon>
    </lineage>
</organism>
<evidence type="ECO:0000313" key="3">
    <source>
        <dbReference type="Proteomes" id="UP001549098"/>
    </source>
</evidence>
<name>A0ABV2F1R3_9BACL</name>
<feature type="transmembrane region" description="Helical" evidence="1">
    <location>
        <begin position="224"/>
        <end position="248"/>
    </location>
</feature>
<keyword evidence="3" id="KW-1185">Reference proteome</keyword>
<comment type="caution">
    <text evidence="2">The sequence shown here is derived from an EMBL/GenBank/DDBJ whole genome shotgun (WGS) entry which is preliminary data.</text>
</comment>
<dbReference type="RefSeq" id="WP_354496761.1">
    <property type="nucleotide sequence ID" value="NZ_JBEPLV010000002.1"/>
</dbReference>
<keyword evidence="1" id="KW-1133">Transmembrane helix</keyword>
<feature type="transmembrane region" description="Helical" evidence="1">
    <location>
        <begin position="58"/>
        <end position="79"/>
    </location>
</feature>
<feature type="transmembrane region" description="Helical" evidence="1">
    <location>
        <begin position="177"/>
        <end position="204"/>
    </location>
</feature>